<protein>
    <submittedName>
        <fullName evidence="2">DUF2537 domain-containing protein</fullName>
    </submittedName>
</protein>
<dbReference type="InterPro" id="IPR024244">
    <property type="entry name" value="DUF2537"/>
</dbReference>
<evidence type="ECO:0000256" key="1">
    <source>
        <dbReference type="SAM" id="Phobius"/>
    </source>
</evidence>
<reference evidence="2 3" key="1">
    <citation type="submission" date="2019-07" db="EMBL/GenBank/DDBJ databases">
        <title>Rhodococcus cavernicolus sp. nov., isolated from a cave.</title>
        <authorList>
            <person name="Lee S.D."/>
        </authorList>
    </citation>
    <scope>NUCLEOTIDE SEQUENCE [LARGE SCALE GENOMIC DNA]</scope>
    <source>
        <strain evidence="2 3">C1-24</strain>
    </source>
</reference>
<evidence type="ECO:0000313" key="2">
    <source>
        <dbReference type="EMBL" id="KAA0021280.1"/>
    </source>
</evidence>
<sequence length="72" mass="7629">MTGALMLAAIVAFGLALARVNPFLAVGINVVAVGGALPTLWRWRRARTIRWVIYGVSAGVLLGWIALLLSAL</sequence>
<name>A0A5A7S525_9NOCA</name>
<keyword evidence="1" id="KW-0812">Transmembrane</keyword>
<dbReference type="AlphaFoldDB" id="A0A5A7S525"/>
<proteinExistence type="predicted"/>
<accession>A0A5A7S525</accession>
<feature type="transmembrane region" description="Helical" evidence="1">
    <location>
        <begin position="51"/>
        <end position="71"/>
    </location>
</feature>
<comment type="caution">
    <text evidence="2">The sequence shown here is derived from an EMBL/GenBank/DDBJ whole genome shotgun (WGS) entry which is preliminary data.</text>
</comment>
<evidence type="ECO:0000313" key="3">
    <source>
        <dbReference type="Proteomes" id="UP000322244"/>
    </source>
</evidence>
<keyword evidence="1" id="KW-1133">Transmembrane helix</keyword>
<keyword evidence="1" id="KW-0472">Membrane</keyword>
<gene>
    <name evidence="2" type="ORF">FOY51_20060</name>
</gene>
<organism evidence="2 3">
    <name type="scientific">Antrihabitans cavernicola</name>
    <dbReference type="NCBI Taxonomy" id="2495913"/>
    <lineage>
        <taxon>Bacteria</taxon>
        <taxon>Bacillati</taxon>
        <taxon>Actinomycetota</taxon>
        <taxon>Actinomycetes</taxon>
        <taxon>Mycobacteriales</taxon>
        <taxon>Nocardiaceae</taxon>
        <taxon>Antrihabitans</taxon>
    </lineage>
</organism>
<dbReference type="EMBL" id="VLNY01000011">
    <property type="protein sequence ID" value="KAA0021280.1"/>
    <property type="molecule type" value="Genomic_DNA"/>
</dbReference>
<dbReference type="Proteomes" id="UP000322244">
    <property type="component" value="Unassembled WGS sequence"/>
</dbReference>
<keyword evidence="3" id="KW-1185">Reference proteome</keyword>
<dbReference type="Pfam" id="PF10801">
    <property type="entry name" value="DUF2537"/>
    <property type="match status" value="1"/>
</dbReference>